<organism evidence="1 2">
    <name type="scientific">Nocardiopsis alborubida</name>
    <dbReference type="NCBI Taxonomy" id="146802"/>
    <lineage>
        <taxon>Bacteria</taxon>
        <taxon>Bacillati</taxon>
        <taxon>Actinomycetota</taxon>
        <taxon>Actinomycetes</taxon>
        <taxon>Streptosporangiales</taxon>
        <taxon>Nocardiopsidaceae</taxon>
        <taxon>Nocardiopsis</taxon>
    </lineage>
</organism>
<dbReference type="AlphaFoldDB" id="A0A7X6MGQ6"/>
<dbReference type="InterPro" id="IPR023296">
    <property type="entry name" value="Glyco_hydro_beta-prop_sf"/>
</dbReference>
<dbReference type="RefSeq" id="WP_061081418.1">
    <property type="nucleotide sequence ID" value="NZ_JAAXPG010000034.1"/>
</dbReference>
<comment type="caution">
    <text evidence="1">The sequence shown here is derived from an EMBL/GenBank/DDBJ whole genome shotgun (WGS) entry which is preliminary data.</text>
</comment>
<accession>A0A7X6MGQ6</accession>
<evidence type="ECO:0000313" key="1">
    <source>
        <dbReference type="EMBL" id="NKZ01299.1"/>
    </source>
</evidence>
<reference evidence="1 2" key="1">
    <citation type="submission" date="2020-04" db="EMBL/GenBank/DDBJ databases">
        <title>MicrobeNet Type strains.</title>
        <authorList>
            <person name="Nicholson A.C."/>
        </authorList>
    </citation>
    <scope>NUCLEOTIDE SEQUENCE [LARGE SCALE GENOMIC DNA]</scope>
    <source>
        <strain evidence="1 2">ATCC 23612</strain>
    </source>
</reference>
<evidence type="ECO:0000313" key="2">
    <source>
        <dbReference type="Proteomes" id="UP000553209"/>
    </source>
</evidence>
<dbReference type="Gene3D" id="2.115.10.20">
    <property type="entry name" value="Glycosyl hydrolase domain, family 43"/>
    <property type="match status" value="1"/>
</dbReference>
<sequence>MFSIDAPGQSTALWDMVDGPMPRGLLGAGDPDVHVIDGVPTMYLGGFSTTFRNRLYRARLAPGQALDSGRWVFDTDARGRVRPLVVDPPRDGWDRAGMHTPSFVPGADGRPPRLYYTGRASLRHYGTRSSYAIGVLEYRGGRWERRAKPVLRGSAPRMSVLEPLVVHDRGRYLMWFQANPNEIGPGELPDYELRVTESTDGISWSAPKVFAGPEEGFFDNAVHRVGDRWVMVLARGSNLHGTPRFPAQGLWVTTATELVPERSGWTAPVRVLDTDRADTPEWMARGVYGPALHALEGAGEAVLMYTATRDAPKWAEFNVRRLLQGRRPVVPSPFYLAVGRSRLTALPRGTGGNEG</sequence>
<proteinExistence type="predicted"/>
<dbReference type="Proteomes" id="UP000553209">
    <property type="component" value="Unassembled WGS sequence"/>
</dbReference>
<name>A0A7X6MGQ6_9ACTN</name>
<dbReference type="SUPFAM" id="SSF75005">
    <property type="entry name" value="Arabinanase/levansucrase/invertase"/>
    <property type="match status" value="1"/>
</dbReference>
<dbReference type="EMBL" id="JAAXPG010000034">
    <property type="protein sequence ID" value="NKZ01299.1"/>
    <property type="molecule type" value="Genomic_DNA"/>
</dbReference>
<gene>
    <name evidence="1" type="ORF">HGB44_27030</name>
</gene>
<protein>
    <submittedName>
        <fullName evidence="1">Uncharacterized protein</fullName>
    </submittedName>
</protein>
<keyword evidence="2" id="KW-1185">Reference proteome</keyword>